<proteinExistence type="predicted"/>
<evidence type="ECO:0000259" key="8">
    <source>
        <dbReference type="PROSITE" id="PS50089"/>
    </source>
</evidence>
<dbReference type="SUPFAM" id="SSF57850">
    <property type="entry name" value="RING/U-box"/>
    <property type="match status" value="1"/>
</dbReference>
<dbReference type="PANTHER" id="PTHR46077">
    <property type="entry name" value="E3 UBIQUITIN-PROTEIN LIGASE TOPORS"/>
    <property type="match status" value="1"/>
</dbReference>
<feature type="compositionally biased region" description="Basic and acidic residues" evidence="7">
    <location>
        <begin position="414"/>
        <end position="440"/>
    </location>
</feature>
<dbReference type="SMART" id="SM00184">
    <property type="entry name" value="RING"/>
    <property type="match status" value="1"/>
</dbReference>
<evidence type="ECO:0000256" key="5">
    <source>
        <dbReference type="ARBA" id="ARBA00023163"/>
    </source>
</evidence>
<feature type="region of interest" description="Disordered" evidence="7">
    <location>
        <begin position="535"/>
        <end position="588"/>
    </location>
</feature>
<evidence type="ECO:0000256" key="3">
    <source>
        <dbReference type="ARBA" id="ARBA00022679"/>
    </source>
</evidence>
<dbReference type="RefSeq" id="XP_025345082.1">
    <property type="nucleotide sequence ID" value="XM_025495168.1"/>
</dbReference>
<feature type="region of interest" description="Disordered" evidence="7">
    <location>
        <begin position="32"/>
        <end position="69"/>
    </location>
</feature>
<dbReference type="GO" id="GO:0000209">
    <property type="term" value="P:protein polyubiquitination"/>
    <property type="evidence" value="ECO:0007669"/>
    <property type="project" value="TreeGrafter"/>
</dbReference>
<evidence type="ECO:0000256" key="2">
    <source>
        <dbReference type="ARBA" id="ARBA00012483"/>
    </source>
</evidence>
<dbReference type="GO" id="GO:0006513">
    <property type="term" value="P:protein monoubiquitination"/>
    <property type="evidence" value="ECO:0007669"/>
    <property type="project" value="TreeGrafter"/>
</dbReference>
<dbReference type="Proteomes" id="UP000245942">
    <property type="component" value="Unassembled WGS sequence"/>
</dbReference>
<organism evidence="9 10">
    <name type="scientific">Pseudomicrostroma glucosiphilum</name>
    <dbReference type="NCBI Taxonomy" id="1684307"/>
    <lineage>
        <taxon>Eukaryota</taxon>
        <taxon>Fungi</taxon>
        <taxon>Dikarya</taxon>
        <taxon>Basidiomycota</taxon>
        <taxon>Ustilaginomycotina</taxon>
        <taxon>Exobasidiomycetes</taxon>
        <taxon>Microstromatales</taxon>
        <taxon>Microstromatales incertae sedis</taxon>
        <taxon>Pseudomicrostroma</taxon>
    </lineage>
</organism>
<dbReference type="EC" id="2.3.2.27" evidence="2"/>
<dbReference type="EMBL" id="KZ819339">
    <property type="protein sequence ID" value="PWN17922.1"/>
    <property type="molecule type" value="Genomic_DNA"/>
</dbReference>
<keyword evidence="5" id="KW-0804">Transcription</keyword>
<feature type="region of interest" description="Disordered" evidence="7">
    <location>
        <begin position="410"/>
        <end position="496"/>
    </location>
</feature>
<gene>
    <name evidence="9" type="ORF">BCV69DRAFT_315045</name>
</gene>
<dbReference type="OrthoDB" id="21204at2759"/>
<feature type="region of interest" description="Disordered" evidence="7">
    <location>
        <begin position="215"/>
        <end position="244"/>
    </location>
</feature>
<evidence type="ECO:0000313" key="9">
    <source>
        <dbReference type="EMBL" id="PWN17922.1"/>
    </source>
</evidence>
<feature type="compositionally biased region" description="Pro residues" evidence="7">
    <location>
        <begin position="482"/>
        <end position="494"/>
    </location>
</feature>
<dbReference type="STRING" id="1684307.A0A316TWS7"/>
<dbReference type="AlphaFoldDB" id="A0A316TWS7"/>
<dbReference type="PROSITE" id="PS50089">
    <property type="entry name" value="ZF_RING_2"/>
    <property type="match status" value="1"/>
</dbReference>
<evidence type="ECO:0000313" key="10">
    <source>
        <dbReference type="Proteomes" id="UP000245942"/>
    </source>
</evidence>
<name>A0A316TWS7_9BASI</name>
<keyword evidence="4" id="KW-0805">Transcription regulation</keyword>
<evidence type="ECO:0000256" key="7">
    <source>
        <dbReference type="SAM" id="MobiDB-lite"/>
    </source>
</evidence>
<keyword evidence="6" id="KW-0863">Zinc-finger</keyword>
<dbReference type="Gene3D" id="3.30.40.10">
    <property type="entry name" value="Zinc/RING finger domain, C3HC4 (zinc finger)"/>
    <property type="match status" value="1"/>
</dbReference>
<accession>A0A316TWS7</accession>
<keyword evidence="6" id="KW-0862">Zinc</keyword>
<keyword evidence="6" id="KW-0479">Metal-binding</keyword>
<feature type="compositionally biased region" description="Polar residues" evidence="7">
    <location>
        <begin position="32"/>
        <end position="41"/>
    </location>
</feature>
<evidence type="ECO:0000256" key="6">
    <source>
        <dbReference type="PROSITE-ProRule" id="PRU00175"/>
    </source>
</evidence>
<evidence type="ECO:0000256" key="4">
    <source>
        <dbReference type="ARBA" id="ARBA00023015"/>
    </source>
</evidence>
<feature type="domain" description="RING-type" evidence="8">
    <location>
        <begin position="97"/>
        <end position="165"/>
    </location>
</feature>
<dbReference type="InterPro" id="IPR013083">
    <property type="entry name" value="Znf_RING/FYVE/PHD"/>
</dbReference>
<sequence>MPLADHRGLEARIIAVGPYPLRIRCRATNTGPLSMATSSHPQAGPSRTHLPSLEPALPPQHSHIRPPPPTIVNHIQDDNDDVKDVDALAADEPEESCLICLTSPIIDRSILPNCSHSLFCFRCILTWIQVSSASYKGKARQGSPGGVAGEGDEEECRWGRCPLCNRGIGRYILHAVRRGRRGDVNWERWWLRRGEHTSGYGREDEEVQRAARRSILEERRRRRSRQDGATPRNSSRDTTGKQADLDFARQITQRRQIYSHGRYAKHLGSNPTTGLGPPPSPSAIRAKPHLLSSALPSFLRRELLALPLWSSPTSSSNSSSSTSTTDPTMTATSTALDVPFLITYLRSLLQHLDVRSEGFVKLLGEVLGDGPRERQLAEHFSHELGVFLRLGARGNVKRFDAVVAYDVDGEEEAERVNGTRERRARDEGRAGSKRQRESSREQTSGYGPARGPSLSPRPQITAPEEGGQAFPSERVSLSPSPSSSPPSAPPPPAPDRQEIISKRSLLLQRLAAASAEQRERALKEQLRVAVKAKGTAKGLDGNEAGVKPADEGGDSIDEEKKEEHRAAAAAVADGGSTSPNQQREEELRRSLVEARTNKAKAKGTLAAARLVD</sequence>
<keyword evidence="10" id="KW-1185">Reference proteome</keyword>
<feature type="region of interest" description="Disordered" evidence="7">
    <location>
        <begin position="263"/>
        <end position="286"/>
    </location>
</feature>
<comment type="catalytic activity">
    <reaction evidence="1">
        <text>S-ubiquitinyl-[E2 ubiquitin-conjugating enzyme]-L-cysteine + [acceptor protein]-L-lysine = [E2 ubiquitin-conjugating enzyme]-L-cysteine + N(6)-ubiquitinyl-[acceptor protein]-L-lysine.</text>
        <dbReference type="EC" id="2.3.2.27"/>
    </reaction>
</comment>
<keyword evidence="3" id="KW-0808">Transferase</keyword>
<dbReference type="PANTHER" id="PTHR46077:SF1">
    <property type="entry name" value="TOP1 BINDING ARGININE_SERINE RICH PROTEIN, E3 UBIQUITIN LIGASE"/>
    <property type="match status" value="1"/>
</dbReference>
<dbReference type="GO" id="GO:0061630">
    <property type="term" value="F:ubiquitin protein ligase activity"/>
    <property type="evidence" value="ECO:0007669"/>
    <property type="project" value="UniProtKB-EC"/>
</dbReference>
<evidence type="ECO:0000256" key="1">
    <source>
        <dbReference type="ARBA" id="ARBA00000900"/>
    </source>
</evidence>
<dbReference type="GO" id="GO:0008270">
    <property type="term" value="F:zinc ion binding"/>
    <property type="evidence" value="ECO:0007669"/>
    <property type="project" value="UniProtKB-KW"/>
</dbReference>
<dbReference type="GeneID" id="37016902"/>
<feature type="compositionally biased region" description="Basic and acidic residues" evidence="7">
    <location>
        <begin position="234"/>
        <end position="244"/>
    </location>
</feature>
<protein>
    <recommendedName>
        <fullName evidence="2">RING-type E3 ubiquitin transferase</fullName>
        <ecNumber evidence="2">2.3.2.27</ecNumber>
    </recommendedName>
</protein>
<dbReference type="InterPro" id="IPR001841">
    <property type="entry name" value="Znf_RING"/>
</dbReference>
<feature type="region of interest" description="Disordered" evidence="7">
    <location>
        <begin position="310"/>
        <end position="330"/>
    </location>
</feature>
<feature type="region of interest" description="Disordered" evidence="7">
    <location>
        <begin position="593"/>
        <end position="612"/>
    </location>
</feature>
<reference evidence="9 10" key="1">
    <citation type="journal article" date="2018" name="Mol. Biol. Evol.">
        <title>Broad Genomic Sampling Reveals a Smut Pathogenic Ancestry of the Fungal Clade Ustilaginomycotina.</title>
        <authorList>
            <person name="Kijpornyongpan T."/>
            <person name="Mondo S.J."/>
            <person name="Barry K."/>
            <person name="Sandor L."/>
            <person name="Lee J."/>
            <person name="Lipzen A."/>
            <person name="Pangilinan J."/>
            <person name="LaButti K."/>
            <person name="Hainaut M."/>
            <person name="Henrissat B."/>
            <person name="Grigoriev I.V."/>
            <person name="Spatafora J.W."/>
            <person name="Aime M.C."/>
        </authorList>
    </citation>
    <scope>NUCLEOTIDE SEQUENCE [LARGE SCALE GENOMIC DNA]</scope>
    <source>
        <strain evidence="9 10">MCA 4718</strain>
    </source>
</reference>